<keyword evidence="1" id="KW-1133">Transmembrane helix</keyword>
<name>A0ABY9YTY2_9GAMM</name>
<keyword evidence="1" id="KW-0812">Transmembrane</keyword>
<keyword evidence="1" id="KW-0472">Membrane</keyword>
<organism evidence="2 3">
    <name type="scientific">Stenotrophomonas oahuensis</name>
    <dbReference type="NCBI Taxonomy" id="3003271"/>
    <lineage>
        <taxon>Bacteria</taxon>
        <taxon>Pseudomonadati</taxon>
        <taxon>Pseudomonadota</taxon>
        <taxon>Gammaproteobacteria</taxon>
        <taxon>Lysobacterales</taxon>
        <taxon>Lysobacteraceae</taxon>
        <taxon>Stenotrophomonas</taxon>
    </lineage>
</organism>
<dbReference type="EMBL" id="CP115541">
    <property type="protein sequence ID" value="WNH54332.1"/>
    <property type="molecule type" value="Genomic_DNA"/>
</dbReference>
<evidence type="ECO:0000256" key="1">
    <source>
        <dbReference type="SAM" id="Phobius"/>
    </source>
</evidence>
<proteinExistence type="predicted"/>
<gene>
    <name evidence="2" type="ORF">PDM29_08655</name>
</gene>
<dbReference type="Proteomes" id="UP001302072">
    <property type="component" value="Chromosome"/>
</dbReference>
<dbReference type="RefSeq" id="WP_311193438.1">
    <property type="nucleotide sequence ID" value="NZ_CP115541.1"/>
</dbReference>
<protein>
    <submittedName>
        <fullName evidence="2">Uncharacterized protein</fullName>
    </submittedName>
</protein>
<evidence type="ECO:0000313" key="3">
    <source>
        <dbReference type="Proteomes" id="UP001302072"/>
    </source>
</evidence>
<evidence type="ECO:0000313" key="2">
    <source>
        <dbReference type="EMBL" id="WNH54332.1"/>
    </source>
</evidence>
<feature type="transmembrane region" description="Helical" evidence="1">
    <location>
        <begin position="140"/>
        <end position="159"/>
    </location>
</feature>
<feature type="transmembrane region" description="Helical" evidence="1">
    <location>
        <begin position="107"/>
        <end position="134"/>
    </location>
</feature>
<keyword evidence="3" id="KW-1185">Reference proteome</keyword>
<reference evidence="2 3" key="1">
    <citation type="submission" date="2022-12" db="EMBL/GenBank/DDBJ databases">
        <title>Two new species, Stenotrophomonas aracearum and Stenotrophomonas oahuensis, isolated from Anthurium (Araceae family) in Hawaii.</title>
        <authorList>
            <person name="Chunag S.C."/>
            <person name="Dobhal S."/>
            <person name="Alvarez A."/>
            <person name="Arif M."/>
        </authorList>
    </citation>
    <scope>NUCLEOTIDE SEQUENCE [LARGE SCALE GENOMIC DNA]</scope>
    <source>
        <strain evidence="2 3">A5586</strain>
    </source>
</reference>
<feature type="transmembrane region" description="Helical" evidence="1">
    <location>
        <begin position="6"/>
        <end position="25"/>
    </location>
</feature>
<feature type="transmembrane region" description="Helical" evidence="1">
    <location>
        <begin position="46"/>
        <end position="67"/>
    </location>
</feature>
<sequence>MNNGHLLLMLILPCIATVFRVVIFVRKGGKVRTSLWNCVLDQLKAVSLYGLLGSPLGVLPLVVIGVILKGELLHLWIVIPAMLFSFLFGALPAMATGAVIGALKPWLWGWGALVAGCVFGMLLTAQWVVAISLADELKDVMIFALAGGFAGLVCSGILFRRSGTAV</sequence>
<accession>A0ABY9YTY2</accession>
<feature type="transmembrane region" description="Helical" evidence="1">
    <location>
        <begin position="73"/>
        <end position="95"/>
    </location>
</feature>